<evidence type="ECO:0000256" key="10">
    <source>
        <dbReference type="PROSITE-ProRule" id="PRU01360"/>
    </source>
</evidence>
<keyword evidence="7 10" id="KW-0472">Membrane</keyword>
<keyword evidence="5 10" id="KW-0812">Transmembrane</keyword>
<dbReference type="SUPFAM" id="SSF56935">
    <property type="entry name" value="Porins"/>
    <property type="match status" value="1"/>
</dbReference>
<evidence type="ECO:0000256" key="13">
    <source>
        <dbReference type="SAM" id="SignalP"/>
    </source>
</evidence>
<dbReference type="GO" id="GO:0015344">
    <property type="term" value="F:siderophore uptake transmembrane transporter activity"/>
    <property type="evidence" value="ECO:0007669"/>
    <property type="project" value="TreeGrafter"/>
</dbReference>
<evidence type="ECO:0000256" key="2">
    <source>
        <dbReference type="ARBA" id="ARBA00009810"/>
    </source>
</evidence>
<evidence type="ECO:0000259" key="14">
    <source>
        <dbReference type="Pfam" id="PF00593"/>
    </source>
</evidence>
<dbReference type="Proteomes" id="UP000562027">
    <property type="component" value="Unassembled WGS sequence"/>
</dbReference>
<feature type="domain" description="TonB-dependent receptor-like beta-barrel" evidence="14">
    <location>
        <begin position="264"/>
        <end position="681"/>
    </location>
</feature>
<evidence type="ECO:0000256" key="7">
    <source>
        <dbReference type="ARBA" id="ARBA00023136"/>
    </source>
</evidence>
<dbReference type="InterPro" id="IPR039426">
    <property type="entry name" value="TonB-dep_rcpt-like"/>
</dbReference>
<evidence type="ECO:0000256" key="12">
    <source>
        <dbReference type="SAM" id="MobiDB-lite"/>
    </source>
</evidence>
<dbReference type="PROSITE" id="PS52016">
    <property type="entry name" value="TONB_DEPENDENT_REC_3"/>
    <property type="match status" value="1"/>
</dbReference>
<comment type="caution">
    <text evidence="16">The sequence shown here is derived from an EMBL/GenBank/DDBJ whole genome shotgun (WGS) entry which is preliminary data.</text>
</comment>
<dbReference type="EMBL" id="JACHLP010000006">
    <property type="protein sequence ID" value="MBB4844635.1"/>
    <property type="molecule type" value="Genomic_DNA"/>
</dbReference>
<dbReference type="Pfam" id="PF00593">
    <property type="entry name" value="TonB_dep_Rec_b-barrel"/>
    <property type="match status" value="1"/>
</dbReference>
<evidence type="ECO:0000256" key="6">
    <source>
        <dbReference type="ARBA" id="ARBA00023077"/>
    </source>
</evidence>
<dbReference type="AlphaFoldDB" id="A0A840LCJ8"/>
<dbReference type="InterPro" id="IPR036942">
    <property type="entry name" value="Beta-barrel_TonB_sf"/>
</dbReference>
<keyword evidence="3 10" id="KW-0813">Transport</keyword>
<evidence type="ECO:0000256" key="9">
    <source>
        <dbReference type="ARBA" id="ARBA00023237"/>
    </source>
</evidence>
<dbReference type="GO" id="GO:0044718">
    <property type="term" value="P:siderophore transmembrane transport"/>
    <property type="evidence" value="ECO:0007669"/>
    <property type="project" value="TreeGrafter"/>
</dbReference>
<keyword evidence="6 11" id="KW-0798">TonB box</keyword>
<keyword evidence="4 10" id="KW-1134">Transmembrane beta strand</keyword>
<comment type="subcellular location">
    <subcellularLocation>
        <location evidence="1 10">Cell outer membrane</location>
        <topology evidence="1 10">Multi-pass membrane protein</topology>
    </subcellularLocation>
</comment>
<evidence type="ECO:0000259" key="15">
    <source>
        <dbReference type="Pfam" id="PF07715"/>
    </source>
</evidence>
<evidence type="ECO:0000256" key="11">
    <source>
        <dbReference type="RuleBase" id="RU003357"/>
    </source>
</evidence>
<keyword evidence="17" id="KW-1185">Reference proteome</keyword>
<keyword evidence="13" id="KW-0732">Signal</keyword>
<evidence type="ECO:0000313" key="16">
    <source>
        <dbReference type="EMBL" id="MBB4844635.1"/>
    </source>
</evidence>
<dbReference type="RefSeq" id="WP_184301327.1">
    <property type="nucleotide sequence ID" value="NZ_JACHLP010000006.1"/>
</dbReference>
<comment type="similarity">
    <text evidence="2 10 11">Belongs to the TonB-dependent receptor family.</text>
</comment>
<feature type="signal peptide" evidence="13">
    <location>
        <begin position="1"/>
        <end position="30"/>
    </location>
</feature>
<evidence type="ECO:0000313" key="17">
    <source>
        <dbReference type="Proteomes" id="UP000562027"/>
    </source>
</evidence>
<reference evidence="16 17" key="1">
    <citation type="submission" date="2020-08" db="EMBL/GenBank/DDBJ databases">
        <title>Functional genomics of gut bacteria from endangered species of beetles.</title>
        <authorList>
            <person name="Carlos-Shanley C."/>
        </authorList>
    </citation>
    <scope>NUCLEOTIDE SEQUENCE [LARGE SCALE GENOMIC DNA]</scope>
    <source>
        <strain evidence="16 17">S00239</strain>
    </source>
</reference>
<dbReference type="CDD" id="cd01347">
    <property type="entry name" value="ligand_gated_channel"/>
    <property type="match status" value="1"/>
</dbReference>
<evidence type="ECO:0000256" key="8">
    <source>
        <dbReference type="ARBA" id="ARBA00023170"/>
    </source>
</evidence>
<evidence type="ECO:0000256" key="3">
    <source>
        <dbReference type="ARBA" id="ARBA00022448"/>
    </source>
</evidence>
<dbReference type="GO" id="GO:0009279">
    <property type="term" value="C:cell outer membrane"/>
    <property type="evidence" value="ECO:0007669"/>
    <property type="project" value="UniProtKB-SubCell"/>
</dbReference>
<dbReference type="InterPro" id="IPR037066">
    <property type="entry name" value="Plug_dom_sf"/>
</dbReference>
<name>A0A840LCJ8_9BURK</name>
<dbReference type="PANTHER" id="PTHR30069">
    <property type="entry name" value="TONB-DEPENDENT OUTER MEMBRANE RECEPTOR"/>
    <property type="match status" value="1"/>
</dbReference>
<feature type="region of interest" description="Disordered" evidence="12">
    <location>
        <begin position="278"/>
        <end position="298"/>
    </location>
</feature>
<dbReference type="Gene3D" id="2.40.170.20">
    <property type="entry name" value="TonB-dependent receptor, beta-barrel domain"/>
    <property type="match status" value="1"/>
</dbReference>
<evidence type="ECO:0000256" key="1">
    <source>
        <dbReference type="ARBA" id="ARBA00004571"/>
    </source>
</evidence>
<accession>A0A840LCJ8</accession>
<dbReference type="PANTHER" id="PTHR30069:SF42">
    <property type="entry name" value="FERRIC AEROBACTIN RECEPTOR"/>
    <property type="match status" value="1"/>
</dbReference>
<dbReference type="Gene3D" id="2.170.130.10">
    <property type="entry name" value="TonB-dependent receptor, plug domain"/>
    <property type="match status" value="1"/>
</dbReference>
<sequence>MSHTAPGPRFKSHPVSIASLALLTSITATAQNAPPAEDPAALQRVVVTATRGNKAVEKIPGAVTVITKQELQAQTLVAEDLSQVLAVLAPSYAPSRQKLTSFGESMRGRTALLLFDGVPQSNPLRNGAREGYFADPSLIERIEVISGASAVQGLGATGGIINFISRTPREVGTHHRVELKYGSQGHGGDALWKAGYTLEHKGDFDALLHLGGTVRGVGVDGSGQRLGLEAIQGDTQDSRAGDVFLKLGRDFGAQRLQFSLNKFRIEGEGDWMPVAGDRKTGLPTGAAPGTPPGQPPRNEVRTLSLDWTHADLAGGQARAQVYKQDFSALYGATAATTFQDVRLAPQGKLFDQSEVVADKAGVKLSWVRPDLFTEGLELTTGLDWLSDTSQQRLALSDRSWVPPLKFRSTAPFAQLEYEMGAFTVRGGARFESATLAVDNYQTLAFYKNTAVQGGQRSFDQWVKSLGMVWRLGGGWSSFVSYNEGFGLPDVGLVLRAVSTPNQSVDKLISLEPVITDNREIGLAWRGTLGSFSASVYRSHSDLGSQIRVDAATGVGSVLRVPVDVEGFEFSGELKPARDWTLSASYARTRGTTAAQAGAPLDVTLGARSQGPDKLVLAATWQFAATGQARLQATRLQSRDINVGRTVGTAKLEEHFEGYTLADFSASYGTRWGEFGLGVENLLNRQYIGYYAQSNPAGSNDDLFAGRGRTLTLSWRRSF</sequence>
<keyword evidence="8 16" id="KW-0675">Receptor</keyword>
<dbReference type="InterPro" id="IPR012910">
    <property type="entry name" value="Plug_dom"/>
</dbReference>
<dbReference type="InterPro" id="IPR000531">
    <property type="entry name" value="Beta-barrel_TonB"/>
</dbReference>
<organism evidence="16 17">
    <name type="scientific">Roseateles oligotrophus</name>
    <dbReference type="NCBI Taxonomy" id="1769250"/>
    <lineage>
        <taxon>Bacteria</taxon>
        <taxon>Pseudomonadati</taxon>
        <taxon>Pseudomonadota</taxon>
        <taxon>Betaproteobacteria</taxon>
        <taxon>Burkholderiales</taxon>
        <taxon>Sphaerotilaceae</taxon>
        <taxon>Roseateles</taxon>
    </lineage>
</organism>
<proteinExistence type="inferred from homology"/>
<protein>
    <submittedName>
        <fullName evidence="16">Iron complex outermembrane receptor protein</fullName>
    </submittedName>
</protein>
<dbReference type="Pfam" id="PF07715">
    <property type="entry name" value="Plug"/>
    <property type="match status" value="1"/>
</dbReference>
<feature type="domain" description="TonB-dependent receptor plug" evidence="15">
    <location>
        <begin position="56"/>
        <end position="160"/>
    </location>
</feature>
<evidence type="ECO:0000256" key="5">
    <source>
        <dbReference type="ARBA" id="ARBA00022692"/>
    </source>
</evidence>
<evidence type="ECO:0000256" key="4">
    <source>
        <dbReference type="ARBA" id="ARBA00022452"/>
    </source>
</evidence>
<keyword evidence="9 10" id="KW-0998">Cell outer membrane</keyword>
<feature type="chain" id="PRO_5032923852" evidence="13">
    <location>
        <begin position="31"/>
        <end position="718"/>
    </location>
</feature>
<gene>
    <name evidence="16" type="ORF">HNP55_003179</name>
</gene>